<keyword evidence="1" id="KW-0175">Coiled coil</keyword>
<dbReference type="InterPro" id="IPR035205">
    <property type="entry name" value="DUF5320"/>
</dbReference>
<name>A0A445MR37_9BACT</name>
<dbReference type="InterPro" id="IPR033913">
    <property type="entry name" value="MTH1175_dom"/>
</dbReference>
<dbReference type="InterPro" id="IPR036105">
    <property type="entry name" value="DiNase_FeMo-co_biosyn_sf"/>
</dbReference>
<feature type="coiled-coil region" evidence="1">
    <location>
        <begin position="168"/>
        <end position="195"/>
    </location>
</feature>
<evidence type="ECO:0000313" key="3">
    <source>
        <dbReference type="EMBL" id="SPD71879.1"/>
    </source>
</evidence>
<protein>
    <submittedName>
        <fullName evidence="3">Dinitrogenase iron-molybdenum cofactor</fullName>
    </submittedName>
</protein>
<dbReference type="Pfam" id="PF17253">
    <property type="entry name" value="DUF5320"/>
    <property type="match status" value="1"/>
</dbReference>
<organism evidence="3">
    <name type="scientific">uncultured Desulfobacterium sp</name>
    <dbReference type="NCBI Taxonomy" id="201089"/>
    <lineage>
        <taxon>Bacteria</taxon>
        <taxon>Pseudomonadati</taxon>
        <taxon>Thermodesulfobacteriota</taxon>
        <taxon>Desulfobacteria</taxon>
        <taxon>Desulfobacterales</taxon>
        <taxon>Desulfobacteriaceae</taxon>
        <taxon>Desulfobacterium</taxon>
        <taxon>environmental samples</taxon>
    </lineage>
</organism>
<dbReference type="InterPro" id="IPR003731">
    <property type="entry name" value="Di-Nase_FeMo-co_biosynth"/>
</dbReference>
<dbReference type="Pfam" id="PF02579">
    <property type="entry name" value="Nitro_FeMo-Co"/>
    <property type="match status" value="1"/>
</dbReference>
<dbReference type="Gene3D" id="3.30.420.130">
    <property type="entry name" value="Dinitrogenase iron-molybdenum cofactor biosynthesis domain"/>
    <property type="match status" value="1"/>
</dbReference>
<accession>A0A445MR37</accession>
<feature type="domain" description="Dinitrogenase iron-molybdenum cofactor biosynthesis" evidence="2">
    <location>
        <begin position="13"/>
        <end position="103"/>
    </location>
</feature>
<dbReference type="PANTHER" id="PTHR42983">
    <property type="entry name" value="DINITROGENASE IRON-MOLYBDENUM COFACTOR PROTEIN-RELATED"/>
    <property type="match status" value="1"/>
</dbReference>
<dbReference type="CDD" id="cd00851">
    <property type="entry name" value="MTH1175"/>
    <property type="match status" value="1"/>
</dbReference>
<proteinExistence type="predicted"/>
<gene>
    <name evidence="3" type="ORF">PITCH_A1090006</name>
</gene>
<sequence>MKIAVSSTGTDLGAQIDPRFGRCAYFLIIETDGMSFEAFDNANIALGGGAGIQSAQLVASKGAKAVITGSCGPNAVRTLAVAGIELFVGQMGNIKEAVERYKKGELAPTNKANAPDHYGMRCFNQTGETSTPDFGMGRGRGMGRGMGMSGWRETEATPATDSSGKQSISLLKNQAADLKKQMDEIESRIRNLEKESLLS</sequence>
<dbReference type="EMBL" id="OJIN01000012">
    <property type="protein sequence ID" value="SPD71879.1"/>
    <property type="molecule type" value="Genomic_DNA"/>
</dbReference>
<evidence type="ECO:0000256" key="1">
    <source>
        <dbReference type="SAM" id="Coils"/>
    </source>
</evidence>
<dbReference type="PANTHER" id="PTHR42983:SF1">
    <property type="entry name" value="IRON-MOLYBDENUM PROTEIN"/>
    <property type="match status" value="1"/>
</dbReference>
<dbReference type="AlphaFoldDB" id="A0A445MR37"/>
<reference evidence="3" key="1">
    <citation type="submission" date="2018-01" db="EMBL/GenBank/DDBJ databases">
        <authorList>
            <person name="Regsiter A."/>
            <person name="William W."/>
        </authorList>
    </citation>
    <scope>NUCLEOTIDE SEQUENCE</scope>
    <source>
        <strain evidence="3">TRIP AH-1</strain>
    </source>
</reference>
<evidence type="ECO:0000259" key="2">
    <source>
        <dbReference type="Pfam" id="PF02579"/>
    </source>
</evidence>
<dbReference type="SUPFAM" id="SSF53146">
    <property type="entry name" value="Nitrogenase accessory factor-like"/>
    <property type="match status" value="1"/>
</dbReference>